<dbReference type="AlphaFoldDB" id="A0A178TMW8"/>
<dbReference type="RefSeq" id="WP_155116433.1">
    <property type="nucleotide sequence ID" value="NZ_JABJUR010000046.1"/>
</dbReference>
<gene>
    <name evidence="2" type="ORF">TAF16_0359</name>
</gene>
<dbReference type="Proteomes" id="UP000078336">
    <property type="component" value="Unassembled WGS sequence"/>
</dbReference>
<evidence type="ECO:0000313" key="3">
    <source>
        <dbReference type="Proteomes" id="UP000078336"/>
    </source>
</evidence>
<dbReference type="OrthoDB" id="9802809at2"/>
<dbReference type="InterPro" id="IPR008948">
    <property type="entry name" value="L-Aspartase-like"/>
</dbReference>
<dbReference type="Gene3D" id="1.10.275.10">
    <property type="entry name" value="Fumarase/aspartase (N-terminal domain)"/>
    <property type="match status" value="1"/>
</dbReference>
<organism evidence="2 3">
    <name type="scientific">Anoxybacillus flavithermus</name>
    <dbReference type="NCBI Taxonomy" id="33934"/>
    <lineage>
        <taxon>Bacteria</taxon>
        <taxon>Bacillati</taxon>
        <taxon>Bacillota</taxon>
        <taxon>Bacilli</taxon>
        <taxon>Bacillales</taxon>
        <taxon>Anoxybacillaceae</taxon>
        <taxon>Anoxybacillus</taxon>
    </lineage>
</organism>
<evidence type="ECO:0000256" key="1">
    <source>
        <dbReference type="ARBA" id="ARBA00023239"/>
    </source>
</evidence>
<dbReference type="PATRIC" id="fig|33934.6.peg.1601"/>
<keyword evidence="3" id="KW-1185">Reference proteome</keyword>
<dbReference type="SUPFAM" id="SSF48557">
    <property type="entry name" value="L-aspartase-like"/>
    <property type="match status" value="1"/>
</dbReference>
<proteinExistence type="predicted"/>
<sequence>MLQTKAVRIEQDLLGEKEIPYDAYYGIQTMRAAENFPMFPWHFPRGVGLPRHRN</sequence>
<dbReference type="InterPro" id="IPR024083">
    <property type="entry name" value="Fumarase/histidase_N"/>
</dbReference>
<comment type="caution">
    <text evidence="2">The sequence shown here is derived from an EMBL/GenBank/DDBJ whole genome shotgun (WGS) entry which is preliminary data.</text>
</comment>
<protein>
    <submittedName>
        <fullName evidence="2">Aspartate ammonia-lyase</fullName>
    </submittedName>
</protein>
<keyword evidence="1 2" id="KW-0456">Lyase</keyword>
<reference evidence="2 3" key="1">
    <citation type="submission" date="2016-03" db="EMBL/GenBank/DDBJ databases">
        <title>Spore heat resistance.</title>
        <authorList>
            <person name="Boekhorst J."/>
            <person name="Berendsen E.M."/>
            <person name="Wells-Bennik M.H."/>
            <person name="Kuipers O.P."/>
        </authorList>
    </citation>
    <scope>NUCLEOTIDE SEQUENCE [LARGE SCALE GENOMIC DNA]</scope>
    <source>
        <strain evidence="2 3">AF16</strain>
    </source>
</reference>
<dbReference type="EMBL" id="LUCQ01000029">
    <property type="protein sequence ID" value="OAO82242.1"/>
    <property type="molecule type" value="Genomic_DNA"/>
</dbReference>
<dbReference type="GO" id="GO:0016829">
    <property type="term" value="F:lyase activity"/>
    <property type="evidence" value="ECO:0007669"/>
    <property type="project" value="UniProtKB-KW"/>
</dbReference>
<evidence type="ECO:0000313" key="2">
    <source>
        <dbReference type="EMBL" id="OAO82242.1"/>
    </source>
</evidence>
<accession>A0A178TMW8</accession>
<name>A0A178TMW8_9BACL</name>